<dbReference type="InterPro" id="IPR036038">
    <property type="entry name" value="Aminotransferase-like"/>
</dbReference>
<dbReference type="SUPFAM" id="SSF56322">
    <property type="entry name" value="ADC synthase"/>
    <property type="match status" value="1"/>
</dbReference>
<dbReference type="Pfam" id="PF00425">
    <property type="entry name" value="Chorismate_bind"/>
    <property type="match status" value="1"/>
</dbReference>
<dbReference type="InterPro" id="IPR001544">
    <property type="entry name" value="Aminotrans_IV"/>
</dbReference>
<evidence type="ECO:0000259" key="2">
    <source>
        <dbReference type="Pfam" id="PF00425"/>
    </source>
</evidence>
<dbReference type="NCBIfam" id="TIGR00553">
    <property type="entry name" value="pabB"/>
    <property type="match status" value="1"/>
</dbReference>
<dbReference type="InterPro" id="IPR043132">
    <property type="entry name" value="BCAT-like_C"/>
</dbReference>
<dbReference type="Pfam" id="PF01063">
    <property type="entry name" value="Aminotran_4"/>
    <property type="match status" value="1"/>
</dbReference>
<organism evidence="3 4">
    <name type="scientific">Terrihalobacillus insolitus</name>
    <dbReference type="NCBI Taxonomy" id="2950438"/>
    <lineage>
        <taxon>Bacteria</taxon>
        <taxon>Bacillati</taxon>
        <taxon>Bacillota</taxon>
        <taxon>Bacilli</taxon>
        <taxon>Bacillales</taxon>
        <taxon>Bacillaceae</taxon>
        <taxon>Terrihalobacillus</taxon>
    </lineage>
</organism>
<dbReference type="PANTHER" id="PTHR11236">
    <property type="entry name" value="AMINOBENZOATE/ANTHRANILATE SYNTHASE"/>
    <property type="match status" value="1"/>
</dbReference>
<dbReference type="InterPro" id="IPR043131">
    <property type="entry name" value="BCAT-like_N"/>
</dbReference>
<dbReference type="Gene3D" id="3.30.470.10">
    <property type="match status" value="1"/>
</dbReference>
<dbReference type="AlphaFoldDB" id="A0A9X3WTD3"/>
<dbReference type="RefSeq" id="WP_272434631.1">
    <property type="nucleotide sequence ID" value="NZ_JAMQKB010000001.1"/>
</dbReference>
<keyword evidence="4" id="KW-1185">Reference proteome</keyword>
<dbReference type="EC" id="2.6.1.85" evidence="3"/>
<keyword evidence="3" id="KW-0808">Transferase</keyword>
<accession>A0A9X3WTD3</accession>
<evidence type="ECO:0000256" key="1">
    <source>
        <dbReference type="SAM" id="MobiDB-lite"/>
    </source>
</evidence>
<comment type="caution">
    <text evidence="3">The sequence shown here is derived from an EMBL/GenBank/DDBJ whole genome shotgun (WGS) entry which is preliminary data.</text>
</comment>
<gene>
    <name evidence="3" type="primary">pabB</name>
    <name evidence="3" type="ORF">NC797_00520</name>
</gene>
<dbReference type="Gene3D" id="3.60.120.10">
    <property type="entry name" value="Anthranilate synthase"/>
    <property type="match status" value="1"/>
</dbReference>
<dbReference type="GO" id="GO:0009396">
    <property type="term" value="P:folic acid-containing compound biosynthetic process"/>
    <property type="evidence" value="ECO:0007669"/>
    <property type="project" value="InterPro"/>
</dbReference>
<feature type="compositionally biased region" description="Basic and acidic residues" evidence="1">
    <location>
        <begin position="204"/>
        <end position="218"/>
    </location>
</feature>
<feature type="region of interest" description="Disordered" evidence="1">
    <location>
        <begin position="194"/>
        <end position="218"/>
    </location>
</feature>
<dbReference type="InterPro" id="IPR015890">
    <property type="entry name" value="Chorismate_C"/>
</dbReference>
<dbReference type="PANTHER" id="PTHR11236:SF50">
    <property type="entry name" value="AMINODEOXYCHORISMATE SYNTHASE COMPONENT 1"/>
    <property type="match status" value="1"/>
</dbReference>
<reference evidence="3" key="1">
    <citation type="submission" date="2022-06" db="EMBL/GenBank/DDBJ databases">
        <title>Aquibacillus sp. a new bacterium isolated from soil saline samples.</title>
        <authorList>
            <person name="Galisteo C."/>
            <person name="De La Haba R."/>
            <person name="Sanchez-Porro C."/>
            <person name="Ventosa A."/>
        </authorList>
    </citation>
    <scope>NUCLEOTIDE SEQUENCE</scope>
    <source>
        <strain evidence="3">3ASR75-11</strain>
    </source>
</reference>
<keyword evidence="3" id="KW-0032">Aminotransferase</keyword>
<proteinExistence type="predicted"/>
<name>A0A9X3WTD3_9BACI</name>
<protein>
    <submittedName>
        <fullName evidence="3">Aminodeoxychorismate synthase component I</fullName>
        <ecNumber evidence="3">2.6.1.85</ecNumber>
    </submittedName>
</protein>
<dbReference type="PRINTS" id="PR00095">
    <property type="entry name" value="ANTSNTHASEI"/>
</dbReference>
<dbReference type="InterPro" id="IPR019999">
    <property type="entry name" value="Anth_synth_I-like"/>
</dbReference>
<sequence>MRPYLKFDYNDEESEKKPVIFSDPINVLETKDISVVPFIFDQVEKALNEGYYIAGYVSYEAAPVFDPAYRVHSNPVMPLVWFGIFEAPSETNGQNRPVGTYHISDWSLDTSYQDYQKGIAQIKKAIETGESYQANYTVRLNASFTGDGKAFYEQLKMNQQADYCAFLDLGKYQILSASPELFFRVNEQKIMTKPMKGTARRGRSAQEDRSYKEGLKNSEKEQAENVMIVDLLRNDLGRIAKTGTIHVPRLFEVETYPTVHQMTSTIEAELKDCTTVFEWFHSLFPCGSITGAPKIRTMEKIAELEQSPRGVYCGAIGYIPPNRKATFSVPIRTVIVDTEKEMATYGTGGGVTWDSTAKGEYEELLTKAKLLTEKRSDFALLETLKFENKQYALESYHLNRLKESADYFTIPIDLQETKKRLTHFAKKNPIGAYKVRLLLDRSGNTTVEKVPISPIVEPVTCYLASEAIDEQDPFLYHKTTHRLIYEKHQNTAPTNAFSVLLWNQQNQLTEFTTGNLVVQIDGRLYTPPVSCGLLAGTYRQALLDEGTIEERIVNKDKLESCEAIWFINGVRGWLRVHMIY</sequence>
<dbReference type="Gene3D" id="3.20.10.10">
    <property type="entry name" value="D-amino Acid Aminotransferase, subunit A, domain 2"/>
    <property type="match status" value="1"/>
</dbReference>
<dbReference type="Proteomes" id="UP001145050">
    <property type="component" value="Unassembled WGS sequence"/>
</dbReference>
<dbReference type="GO" id="GO:0000162">
    <property type="term" value="P:L-tryptophan biosynthetic process"/>
    <property type="evidence" value="ECO:0007669"/>
    <property type="project" value="TreeGrafter"/>
</dbReference>
<dbReference type="InterPro" id="IPR005802">
    <property type="entry name" value="ADC_synth_comp_1"/>
</dbReference>
<dbReference type="InterPro" id="IPR005801">
    <property type="entry name" value="ADC_synthase"/>
</dbReference>
<dbReference type="GO" id="GO:0046820">
    <property type="term" value="F:4-amino-4-deoxychorismate synthase activity"/>
    <property type="evidence" value="ECO:0007669"/>
    <property type="project" value="UniProtKB-EC"/>
</dbReference>
<dbReference type="EMBL" id="JAMQKB010000001">
    <property type="protein sequence ID" value="MDC3422989.1"/>
    <property type="molecule type" value="Genomic_DNA"/>
</dbReference>
<evidence type="ECO:0000313" key="3">
    <source>
        <dbReference type="EMBL" id="MDC3422989.1"/>
    </source>
</evidence>
<dbReference type="SUPFAM" id="SSF56752">
    <property type="entry name" value="D-aminoacid aminotransferase-like PLP-dependent enzymes"/>
    <property type="match status" value="1"/>
</dbReference>
<feature type="domain" description="Chorismate-utilising enzyme C-terminal" evidence="2">
    <location>
        <begin position="112"/>
        <end position="367"/>
    </location>
</feature>
<evidence type="ECO:0000313" key="4">
    <source>
        <dbReference type="Proteomes" id="UP001145050"/>
    </source>
</evidence>